<dbReference type="SUPFAM" id="SSF89550">
    <property type="entry name" value="PHP domain-like"/>
    <property type="match status" value="1"/>
</dbReference>
<keyword evidence="5 8" id="KW-0378">Hydrolase</keyword>
<sequence length="265" mass="30343">MNNKKISNFHTHTYLCKHAEGRPIDYVKEASKFSCSALGFSDHCPYPDSSWSYCRMHGSEVDLYKSLVEEAAAEAEFPVYFGFECEWLPRFKSWYKDYLKDELKSDFLVLGSHWYDLNGSLEYIPYITNKKDIFGYIDFTITGMSTGIYSFLAHPDLFLSNVENIDSDYRACSKALIQASIEFNMPIEINGYGTFKRTVNRNGKCEYVYPVVEFWEAARDMGAKIICNSDAHYPEHTISGYLRAYNFAETLGIVPEDTASAIGLN</sequence>
<evidence type="ECO:0000256" key="5">
    <source>
        <dbReference type="ARBA" id="ARBA00022801"/>
    </source>
</evidence>
<proteinExistence type="inferred from homology"/>
<evidence type="ECO:0000256" key="1">
    <source>
        <dbReference type="ARBA" id="ARBA00004970"/>
    </source>
</evidence>
<dbReference type="InterPro" id="IPR016195">
    <property type="entry name" value="Pol/histidinol_Pase-like"/>
</dbReference>
<comment type="similarity">
    <text evidence="2 8">Belongs to the PHP hydrolase family. HisK subfamily.</text>
</comment>
<dbReference type="RefSeq" id="WP_038106927.1">
    <property type="nucleotide sequence ID" value="NZ_CP045670.1"/>
</dbReference>
<dbReference type="AlphaFoldDB" id="A0A7S6WQG8"/>
<keyword evidence="6 8" id="KW-0368">Histidine biosynthesis</keyword>
<evidence type="ECO:0000313" key="9">
    <source>
        <dbReference type="EMBL" id="QOW60872.1"/>
    </source>
</evidence>
<evidence type="ECO:0000256" key="6">
    <source>
        <dbReference type="ARBA" id="ARBA00023102"/>
    </source>
</evidence>
<evidence type="ECO:0000256" key="2">
    <source>
        <dbReference type="ARBA" id="ARBA00009152"/>
    </source>
</evidence>
<organism evidence="9 10">
    <name type="scientific">Treponema pedis</name>
    <dbReference type="NCBI Taxonomy" id="409322"/>
    <lineage>
        <taxon>Bacteria</taxon>
        <taxon>Pseudomonadati</taxon>
        <taxon>Spirochaetota</taxon>
        <taxon>Spirochaetia</taxon>
        <taxon>Spirochaetales</taxon>
        <taxon>Treponemataceae</taxon>
        <taxon>Treponema</taxon>
    </lineage>
</organism>
<protein>
    <recommendedName>
        <fullName evidence="3 8">Histidinol-phosphatase</fullName>
        <shortName evidence="8">HolPase</shortName>
        <ecNumber evidence="3 8">3.1.3.15</ecNumber>
    </recommendedName>
</protein>
<evidence type="ECO:0000256" key="7">
    <source>
        <dbReference type="ARBA" id="ARBA00049158"/>
    </source>
</evidence>
<dbReference type="UniPathway" id="UPA00031">
    <property type="reaction ID" value="UER00013"/>
</dbReference>
<dbReference type="EMBL" id="CP061839">
    <property type="protein sequence ID" value="QOW60872.1"/>
    <property type="molecule type" value="Genomic_DNA"/>
</dbReference>
<accession>A0A7S6WQG8</accession>
<dbReference type="GO" id="GO:0005737">
    <property type="term" value="C:cytoplasm"/>
    <property type="evidence" value="ECO:0007669"/>
    <property type="project" value="TreeGrafter"/>
</dbReference>
<evidence type="ECO:0000256" key="8">
    <source>
        <dbReference type="RuleBase" id="RU366003"/>
    </source>
</evidence>
<dbReference type="EC" id="3.1.3.15" evidence="3 8"/>
<evidence type="ECO:0000256" key="3">
    <source>
        <dbReference type="ARBA" id="ARBA00013085"/>
    </source>
</evidence>
<keyword evidence="4 8" id="KW-0028">Amino-acid biosynthesis</keyword>
<dbReference type="InterPro" id="IPR010140">
    <property type="entry name" value="Histidinol_P_phosphatase_HisJ"/>
</dbReference>
<dbReference type="GO" id="GO:0000105">
    <property type="term" value="P:L-histidine biosynthetic process"/>
    <property type="evidence" value="ECO:0007669"/>
    <property type="project" value="UniProtKB-UniRule"/>
</dbReference>
<dbReference type="GO" id="GO:0004401">
    <property type="term" value="F:histidinol-phosphatase activity"/>
    <property type="evidence" value="ECO:0007669"/>
    <property type="project" value="UniProtKB-UniRule"/>
</dbReference>
<dbReference type="PANTHER" id="PTHR21039:SF0">
    <property type="entry name" value="HISTIDINOL-PHOSPHATASE"/>
    <property type="match status" value="1"/>
</dbReference>
<reference evidence="9 10" key="1">
    <citation type="submission" date="2020-09" db="EMBL/GenBank/DDBJ databases">
        <title>Characterization of Treponema spp. from bovine digital dermatitis in Korea.</title>
        <authorList>
            <person name="Espiritu H.M."/>
            <person name="Cho Y.I."/>
            <person name="Mamuad L."/>
        </authorList>
    </citation>
    <scope>NUCLEOTIDE SEQUENCE [LARGE SCALE GENOMIC DNA]</scope>
    <source>
        <strain evidence="9 10">KS1</strain>
    </source>
</reference>
<evidence type="ECO:0000313" key="10">
    <source>
        <dbReference type="Proteomes" id="UP000593915"/>
    </source>
</evidence>
<comment type="catalytic activity">
    <reaction evidence="7 8">
        <text>L-histidinol phosphate + H2O = L-histidinol + phosphate</text>
        <dbReference type="Rhea" id="RHEA:14465"/>
        <dbReference type="ChEBI" id="CHEBI:15377"/>
        <dbReference type="ChEBI" id="CHEBI:43474"/>
        <dbReference type="ChEBI" id="CHEBI:57699"/>
        <dbReference type="ChEBI" id="CHEBI:57980"/>
        <dbReference type="EC" id="3.1.3.15"/>
    </reaction>
</comment>
<evidence type="ECO:0000256" key="4">
    <source>
        <dbReference type="ARBA" id="ARBA00022605"/>
    </source>
</evidence>
<dbReference type="PANTHER" id="PTHR21039">
    <property type="entry name" value="HISTIDINOL PHOSPHATASE-RELATED"/>
    <property type="match status" value="1"/>
</dbReference>
<dbReference type="Gene3D" id="3.20.20.140">
    <property type="entry name" value="Metal-dependent hydrolases"/>
    <property type="match status" value="1"/>
</dbReference>
<gene>
    <name evidence="9" type="ORF">IFE08_00095</name>
</gene>
<name>A0A7S6WQG8_9SPIR</name>
<dbReference type="Proteomes" id="UP000593915">
    <property type="component" value="Chromosome"/>
</dbReference>
<comment type="pathway">
    <text evidence="1 8">Amino-acid biosynthesis; L-histidine biosynthesis; L-histidine from 5-phospho-alpha-D-ribose 1-diphosphate: step 8/9.</text>
</comment>
<dbReference type="InterPro" id="IPR004013">
    <property type="entry name" value="PHP_dom"/>
</dbReference>
<dbReference type="Pfam" id="PF02811">
    <property type="entry name" value="PHP"/>
    <property type="match status" value="1"/>
</dbReference>